<evidence type="ECO:0000313" key="4">
    <source>
        <dbReference type="Proteomes" id="UP000748752"/>
    </source>
</evidence>
<dbReference type="Gene3D" id="3.40.1620.10">
    <property type="entry name" value="YefM-like domain"/>
    <property type="match status" value="1"/>
</dbReference>
<dbReference type="Proteomes" id="UP000748752">
    <property type="component" value="Unassembled WGS sequence"/>
</dbReference>
<comment type="caution">
    <text evidence="3">The sequence shown here is derived from an EMBL/GenBank/DDBJ whole genome shotgun (WGS) entry which is preliminary data.</text>
</comment>
<evidence type="ECO:0000256" key="1">
    <source>
        <dbReference type="ARBA" id="ARBA00009981"/>
    </source>
</evidence>
<proteinExistence type="inferred from homology"/>
<gene>
    <name evidence="3" type="ORF">CKO31_01760</name>
</gene>
<dbReference type="EMBL" id="NRRV01000002">
    <property type="protein sequence ID" value="MBK1629483.1"/>
    <property type="molecule type" value="Genomic_DNA"/>
</dbReference>
<protein>
    <recommendedName>
        <fullName evidence="2">Antitoxin</fullName>
    </recommendedName>
</protein>
<comment type="function">
    <text evidence="2">Antitoxin component of a type II toxin-antitoxin (TA) system.</text>
</comment>
<keyword evidence="4" id="KW-1185">Reference proteome</keyword>
<dbReference type="InterPro" id="IPR006442">
    <property type="entry name" value="Antitoxin_Phd/YefM"/>
</dbReference>
<dbReference type="NCBIfam" id="TIGR01552">
    <property type="entry name" value="phd_fam"/>
    <property type="match status" value="1"/>
</dbReference>
<evidence type="ECO:0000256" key="2">
    <source>
        <dbReference type="RuleBase" id="RU362080"/>
    </source>
</evidence>
<dbReference type="RefSeq" id="WP_200233464.1">
    <property type="nucleotide sequence ID" value="NZ_NRRV01000002.1"/>
</dbReference>
<evidence type="ECO:0000313" key="3">
    <source>
        <dbReference type="EMBL" id="MBK1629483.1"/>
    </source>
</evidence>
<dbReference type="Pfam" id="PF02604">
    <property type="entry name" value="PhdYeFM_antitox"/>
    <property type="match status" value="1"/>
</dbReference>
<accession>A0ABS1CC41</accession>
<reference evidence="3 4" key="1">
    <citation type="journal article" date="2020" name="Microorganisms">
        <title>Osmotic Adaptation and Compatible Solute Biosynthesis of Phototrophic Bacteria as Revealed from Genome Analyses.</title>
        <authorList>
            <person name="Imhoff J.F."/>
            <person name="Rahn T."/>
            <person name="Kunzel S."/>
            <person name="Keller A."/>
            <person name="Neulinger S.C."/>
        </authorList>
    </citation>
    <scope>NUCLEOTIDE SEQUENCE [LARGE SCALE GENOMIC DNA]</scope>
    <source>
        <strain evidence="3 4">DSM 6210</strain>
    </source>
</reference>
<comment type="similarity">
    <text evidence="1 2">Belongs to the phD/YefM antitoxin family.</text>
</comment>
<sequence length="92" mass="10593">MITVTSVEAQNRFGELIDRAQREPVEVTRRGRTVAYVVSELDMQELMSLRQRREEAARWYSRYRRTVAEQAPAADADALTDAEVSALVHELR</sequence>
<name>A0ABS1CC41_9GAMM</name>
<dbReference type="InterPro" id="IPR036165">
    <property type="entry name" value="YefM-like_sf"/>
</dbReference>
<dbReference type="SUPFAM" id="SSF143120">
    <property type="entry name" value="YefM-like"/>
    <property type="match status" value="1"/>
</dbReference>
<organism evidence="3 4">
    <name type="scientific">Thiohalocapsa halophila</name>
    <dbReference type="NCBI Taxonomy" id="69359"/>
    <lineage>
        <taxon>Bacteria</taxon>
        <taxon>Pseudomonadati</taxon>
        <taxon>Pseudomonadota</taxon>
        <taxon>Gammaproteobacteria</taxon>
        <taxon>Chromatiales</taxon>
        <taxon>Chromatiaceae</taxon>
        <taxon>Thiohalocapsa</taxon>
    </lineage>
</organism>